<dbReference type="AlphaFoldDB" id="A0A8K0XNR2"/>
<evidence type="ECO:0000313" key="8">
    <source>
        <dbReference type="Proteomes" id="UP000813824"/>
    </source>
</evidence>
<comment type="similarity">
    <text evidence="1">Belongs to the peptidase S28 family.</text>
</comment>
<dbReference type="EMBL" id="JAEVFJ010000024">
    <property type="protein sequence ID" value="KAH8094950.1"/>
    <property type="molecule type" value="Genomic_DNA"/>
</dbReference>
<dbReference type="InterPro" id="IPR029058">
    <property type="entry name" value="AB_hydrolase_fold"/>
</dbReference>
<feature type="chain" id="PRO_5035455362" evidence="6">
    <location>
        <begin position="21"/>
        <end position="534"/>
    </location>
</feature>
<keyword evidence="8" id="KW-1185">Reference proteome</keyword>
<dbReference type="GO" id="GO:0006508">
    <property type="term" value="P:proteolysis"/>
    <property type="evidence" value="ECO:0007669"/>
    <property type="project" value="UniProtKB-KW"/>
</dbReference>
<dbReference type="Gene3D" id="3.40.50.1820">
    <property type="entry name" value="alpha/beta hydrolase"/>
    <property type="match status" value="2"/>
</dbReference>
<keyword evidence="5" id="KW-0325">Glycoprotein</keyword>
<evidence type="ECO:0000256" key="6">
    <source>
        <dbReference type="SAM" id="SignalP"/>
    </source>
</evidence>
<evidence type="ECO:0000256" key="1">
    <source>
        <dbReference type="ARBA" id="ARBA00011079"/>
    </source>
</evidence>
<name>A0A8K0XNR2_9AGAR</name>
<organism evidence="7 8">
    <name type="scientific">Cristinia sonorae</name>
    <dbReference type="NCBI Taxonomy" id="1940300"/>
    <lineage>
        <taxon>Eukaryota</taxon>
        <taxon>Fungi</taxon>
        <taxon>Dikarya</taxon>
        <taxon>Basidiomycota</taxon>
        <taxon>Agaricomycotina</taxon>
        <taxon>Agaricomycetes</taxon>
        <taxon>Agaricomycetidae</taxon>
        <taxon>Agaricales</taxon>
        <taxon>Pleurotineae</taxon>
        <taxon>Stephanosporaceae</taxon>
        <taxon>Cristinia</taxon>
    </lineage>
</organism>
<reference evidence="7" key="1">
    <citation type="journal article" date="2021" name="New Phytol.">
        <title>Evolutionary innovations through gain and loss of genes in the ectomycorrhizal Boletales.</title>
        <authorList>
            <person name="Wu G."/>
            <person name="Miyauchi S."/>
            <person name="Morin E."/>
            <person name="Kuo A."/>
            <person name="Drula E."/>
            <person name="Varga T."/>
            <person name="Kohler A."/>
            <person name="Feng B."/>
            <person name="Cao Y."/>
            <person name="Lipzen A."/>
            <person name="Daum C."/>
            <person name="Hundley H."/>
            <person name="Pangilinan J."/>
            <person name="Johnson J."/>
            <person name="Barry K."/>
            <person name="LaButti K."/>
            <person name="Ng V."/>
            <person name="Ahrendt S."/>
            <person name="Min B."/>
            <person name="Choi I.G."/>
            <person name="Park H."/>
            <person name="Plett J.M."/>
            <person name="Magnuson J."/>
            <person name="Spatafora J.W."/>
            <person name="Nagy L.G."/>
            <person name="Henrissat B."/>
            <person name="Grigoriev I.V."/>
            <person name="Yang Z.L."/>
            <person name="Xu J."/>
            <person name="Martin F.M."/>
        </authorList>
    </citation>
    <scope>NUCLEOTIDE SEQUENCE</scope>
    <source>
        <strain evidence="7">KKN 215</strain>
    </source>
</reference>
<dbReference type="Proteomes" id="UP000813824">
    <property type="component" value="Unassembled WGS sequence"/>
</dbReference>
<keyword evidence="7" id="KW-0121">Carboxypeptidase</keyword>
<comment type="caution">
    <text evidence="7">The sequence shown here is derived from an EMBL/GenBank/DDBJ whole genome shotgun (WGS) entry which is preliminary data.</text>
</comment>
<protein>
    <submittedName>
        <fullName evidence="7">Serine carboxypeptidase S28-domain-containing protein</fullName>
    </submittedName>
</protein>
<sequence>MAFSWKVLVPLAFFASTATAVLLPPRPSMEVITADDLFSVTDFSGVSLPSINKTYYFDQLIDHNNPRLGTWKQRYWHTWEWYKPGGPIILTTPGEVDNTALYTGYLTNKTINGQIAQQEGGATIVLEHRYYGEAQPLGDLATKNLRFNTIEQAIADLEYFAKNVKLAMPGGSKVQPGKAPWVLIGGSYAGALTAWTMVAKPGLFAAGYASSAVVQAIGDFWRYFEPIREHMPKNCSADIQAVVTHFDKVVASGNKKAINALYATFGLEGAQYADDVASILRGPIFEWQDLGPRTGPNAGFYQFCDALEVKNGVSAPAKGWGLDHALKAWGDYTKVIVKSQCGDWPINDCITSHGVVWDDPTPPNAGRSWLYMVCNEVGYLQDSAPPGYPTLISRQMQPEYEERLCRSLFPGKFPLWGPDIEAGVARTNAIYHGWDLHVDHLFFANGDRDPWRDATVSAKGLNVRSTPQQRIMLSQGFHCTDMNTANAAADTTGTIKAVQVQALADMKRWLKEYRRQHGIYVQGVLDVEGEEVVE</sequence>
<dbReference type="InterPro" id="IPR008758">
    <property type="entry name" value="Peptidase_S28"/>
</dbReference>
<evidence type="ECO:0000256" key="5">
    <source>
        <dbReference type="ARBA" id="ARBA00023180"/>
    </source>
</evidence>
<keyword evidence="3 6" id="KW-0732">Signal</keyword>
<accession>A0A8K0XNR2</accession>
<dbReference type="GO" id="GO:0004180">
    <property type="term" value="F:carboxypeptidase activity"/>
    <property type="evidence" value="ECO:0007669"/>
    <property type="project" value="UniProtKB-KW"/>
</dbReference>
<evidence type="ECO:0000256" key="4">
    <source>
        <dbReference type="ARBA" id="ARBA00022801"/>
    </source>
</evidence>
<evidence type="ECO:0000313" key="7">
    <source>
        <dbReference type="EMBL" id="KAH8094950.1"/>
    </source>
</evidence>
<feature type="signal peptide" evidence="6">
    <location>
        <begin position="1"/>
        <end position="20"/>
    </location>
</feature>
<dbReference type="GO" id="GO:0008239">
    <property type="term" value="F:dipeptidyl-peptidase activity"/>
    <property type="evidence" value="ECO:0007669"/>
    <property type="project" value="TreeGrafter"/>
</dbReference>
<dbReference type="Pfam" id="PF05577">
    <property type="entry name" value="Peptidase_S28"/>
    <property type="match status" value="1"/>
</dbReference>
<dbReference type="SUPFAM" id="SSF53474">
    <property type="entry name" value="alpha/beta-Hydrolases"/>
    <property type="match status" value="1"/>
</dbReference>
<dbReference type="PANTHER" id="PTHR11010:SF23">
    <property type="entry name" value="SERINE PEPTIDASE"/>
    <property type="match status" value="1"/>
</dbReference>
<keyword evidence="2" id="KW-0645">Protease</keyword>
<evidence type="ECO:0000256" key="3">
    <source>
        <dbReference type="ARBA" id="ARBA00022729"/>
    </source>
</evidence>
<dbReference type="GO" id="GO:0070008">
    <property type="term" value="F:serine-type exopeptidase activity"/>
    <property type="evidence" value="ECO:0007669"/>
    <property type="project" value="InterPro"/>
</dbReference>
<dbReference type="OrthoDB" id="1735038at2759"/>
<evidence type="ECO:0000256" key="2">
    <source>
        <dbReference type="ARBA" id="ARBA00022670"/>
    </source>
</evidence>
<keyword evidence="4" id="KW-0378">Hydrolase</keyword>
<proteinExistence type="inferred from homology"/>
<gene>
    <name evidence="7" type="ORF">BXZ70DRAFT_346871</name>
</gene>
<dbReference type="PANTHER" id="PTHR11010">
    <property type="entry name" value="PROTEASE S28 PRO-X CARBOXYPEPTIDASE-RELATED"/>
    <property type="match status" value="1"/>
</dbReference>